<protein>
    <recommendedName>
        <fullName evidence="3">Reverse transcriptase zinc-binding domain-containing protein</fullName>
    </recommendedName>
</protein>
<sequence length="44" mass="5042">MCSLCLNEVETSSDLFLQCPFASKIWNWLADLLKVNISLSNHQE</sequence>
<name>A0A392P008_9FABA</name>
<reference evidence="1 2" key="1">
    <citation type="journal article" date="2018" name="Front. Plant Sci.">
        <title>Red Clover (Trifolium pratense) and Zigzag Clover (T. medium) - A Picture of Genomic Similarities and Differences.</title>
        <authorList>
            <person name="Dluhosova J."/>
            <person name="Istvanek J."/>
            <person name="Nedelnik J."/>
            <person name="Repkova J."/>
        </authorList>
    </citation>
    <scope>NUCLEOTIDE SEQUENCE [LARGE SCALE GENOMIC DNA]</scope>
    <source>
        <strain evidence="2">cv. 10/8</strain>
        <tissue evidence="1">Leaf</tissue>
    </source>
</reference>
<evidence type="ECO:0000313" key="2">
    <source>
        <dbReference type="Proteomes" id="UP000265520"/>
    </source>
</evidence>
<organism evidence="1 2">
    <name type="scientific">Trifolium medium</name>
    <dbReference type="NCBI Taxonomy" id="97028"/>
    <lineage>
        <taxon>Eukaryota</taxon>
        <taxon>Viridiplantae</taxon>
        <taxon>Streptophyta</taxon>
        <taxon>Embryophyta</taxon>
        <taxon>Tracheophyta</taxon>
        <taxon>Spermatophyta</taxon>
        <taxon>Magnoliopsida</taxon>
        <taxon>eudicotyledons</taxon>
        <taxon>Gunneridae</taxon>
        <taxon>Pentapetalae</taxon>
        <taxon>rosids</taxon>
        <taxon>fabids</taxon>
        <taxon>Fabales</taxon>
        <taxon>Fabaceae</taxon>
        <taxon>Papilionoideae</taxon>
        <taxon>50 kb inversion clade</taxon>
        <taxon>NPAAA clade</taxon>
        <taxon>Hologalegina</taxon>
        <taxon>IRL clade</taxon>
        <taxon>Trifolieae</taxon>
        <taxon>Trifolium</taxon>
    </lineage>
</organism>
<proteinExistence type="predicted"/>
<feature type="non-terminal residue" evidence="1">
    <location>
        <position position="44"/>
    </location>
</feature>
<keyword evidence="2" id="KW-1185">Reference proteome</keyword>
<dbReference type="AlphaFoldDB" id="A0A392P008"/>
<evidence type="ECO:0000313" key="1">
    <source>
        <dbReference type="EMBL" id="MCI05371.1"/>
    </source>
</evidence>
<accession>A0A392P008</accession>
<dbReference type="Proteomes" id="UP000265520">
    <property type="component" value="Unassembled WGS sequence"/>
</dbReference>
<evidence type="ECO:0008006" key="3">
    <source>
        <dbReference type="Google" id="ProtNLM"/>
    </source>
</evidence>
<comment type="caution">
    <text evidence="1">The sequence shown here is derived from an EMBL/GenBank/DDBJ whole genome shotgun (WGS) entry which is preliminary data.</text>
</comment>
<dbReference type="EMBL" id="LXQA010058470">
    <property type="protein sequence ID" value="MCI05371.1"/>
    <property type="molecule type" value="Genomic_DNA"/>
</dbReference>